<proteinExistence type="predicted"/>
<comment type="caution">
    <text evidence="3">The sequence shown here is derived from an EMBL/GenBank/DDBJ whole genome shotgun (WGS) entry which is preliminary data.</text>
</comment>
<evidence type="ECO:0000313" key="4">
    <source>
        <dbReference type="Proteomes" id="UP001651880"/>
    </source>
</evidence>
<evidence type="ECO:0000256" key="1">
    <source>
        <dbReference type="SAM" id="MobiDB-lite"/>
    </source>
</evidence>
<dbReference type="InterPro" id="IPR013783">
    <property type="entry name" value="Ig-like_fold"/>
</dbReference>
<keyword evidence="4" id="KW-1185">Reference proteome</keyword>
<evidence type="ECO:0000256" key="2">
    <source>
        <dbReference type="SAM" id="SignalP"/>
    </source>
</evidence>
<organism evidence="3 4">
    <name type="scientific">Lutispora saccharofermentans</name>
    <dbReference type="NCBI Taxonomy" id="3024236"/>
    <lineage>
        <taxon>Bacteria</taxon>
        <taxon>Bacillati</taxon>
        <taxon>Bacillota</taxon>
        <taxon>Clostridia</taxon>
        <taxon>Lutisporales</taxon>
        <taxon>Lutisporaceae</taxon>
        <taxon>Lutispora</taxon>
    </lineage>
</organism>
<feature type="signal peptide" evidence="2">
    <location>
        <begin position="1"/>
        <end position="32"/>
    </location>
</feature>
<feature type="chain" id="PRO_5047490041" evidence="2">
    <location>
        <begin position="33"/>
        <end position="2802"/>
    </location>
</feature>
<accession>A0ABT1NI67</accession>
<name>A0ABT1NI67_9FIRM</name>
<sequence>MRHKPKRKILSLLLVVCLMLDSLLGMALPVYAANIGANAYGHQAVYTPVNYLYTTVAHPSYVVKGGTSYANFLSFKLFDGQNSDWNKVGESIYKDKAKTKSWLIRNQYLLNEFGCRNDIRVTKNGKTTYYTSPIIQNKPDTKIFPGNCRVGYRDGSFYATYNFEGLSWQDSDAWIGYGANKYDYAIANMNHEKTGNIGNMLVKGDIQYFLAFELDGYNHSCIFCDSYDTSTLKIFGNQYKKQEFESFNRTNNVPDFGVDKAWFPANKLTTLYYSGDSGHDEKISAKLTEAILVGRDIAGPRIKSIKVTSDKEGKNELPGGAITLNNINSLSDRTVYFQVIWDEPVMFKGLTNAQTAALSLKVQTQGIDGTSGMMAEAPFLSFTPKKSDSTPVMTFEYRLPDPYNDTSPVTQERGYFYKFTKVVVSSNENENLWGNITDIAGNKFAANSNGQQPAGKVECAISSSPFVDLRPFAIENIRVNKDKAPGNEFVEPGELLSVTLELNKNFAYEVFGIDRVNNYFNNGTNYEKLPSITLNIKDSSGQYVTIAPTNPTTDRLVKKVFDGGAWKDSSPEQYWTSPASSYKPVAAVNAKINKSIWGPGSVKYEANSITYNIQLYPGYTIDGDTIKVTKVTSPAGAKDTAGYRLMNYEDKGGVLEPTNLPAAAAGKLSKYKKAMDKQYKLDFIPPVIDVSVSDEENGIIKVKADISDQNLWGCGAAFDIKVEGNVNGQIEYQPSSNGTYTEANWVKAPEGSARIGVSGPIMGSGTNRNAYAFIKLPHESEVSSVTAAVTVTDEARNSSEGSGKLPPEGGSWSGFDRLPPVVALTKDGEAAKVDINDMSSVTYTYEWQDTFEADGTNRKGEPGTYTGSGSENMYTISYTGTALPEGNTIHYKTLWVKAEDSEGNESNPVSMDFAFDRTYAEIIIGDISTGRLGAGEVPEANITLKNVKRYWYMWLEKPTDYIYKYGTEEITDDIDYGDTAAYVAGKGWGIFGSRFNGWDPEDDNIKFEREVENQHTGGFAGFSLNSLMPGSPDSQAEGTVAGAVYAGGFDGKGQITVAEAVYAGLTAGEPYTNITDLDIKLDYDNTQVIRCEDDKPEYEDQKWMLRNEESTYELMLQTKPAKESNRPLVLLICVEDPSDETEIGATPGNLRFASIEFDTFYNEPEMAVRQMRFSTNDSSGNRIDHERQSDEGWIEVNEGLYWPMDKFYSWSGGDRIQQNQLMINTTAFHDFGEAEFYLGADPATGLERLPDDGIKLELRKELYRARYKEEMEDGKPTKLVFDDDGLYIETSKLPVTVQSWAINKADLTKAQLFADGYINNTIGSQQDFTYGSKAYRFTIKLDPALVDAVPYEIHHVGEDEDGNPELEVWYVRYSFYAVYDYGEDIESPDDELISRFIFDNTVPSARLEAVAYEYDSDNYFRSRGGDDMPTTTEAVFQVDVNGIDFTDVTSSPALVTYGGTDKPWLDFEFYDSGLDINGALPHTPSPYMPLILAARDNEDTKLGSRPAVRWGTGDKLEVMGNRVRFKSDAPNDEFTIDEESIRLESDFVKPIYGDAGVTQNEFDSSLIYYQFYDDIRGVESPIYVVDLRRDDTPPVVELSVSETEMPVREVSIKVDGLYDIHPVTAGDITTYIVDTPVGEIEFEVNAWRKVDPGETFNTTEPDGDDYYDEGKDFNDDGEHQYVRVKPDNDGVYTFIRNGYIHIVAMDSAGNAARDLIVNGKAGAPSMEWGMLYEVANIDLDPPKFVTEPVWTADAAQGKFTLTAKADNTATAAYIRFDKEYTEFLTGDNYDEQEVELEPPMFAIGNIPGQLGGSFNPDTGEIDLTVHIKYGGNKALKAASIIFTDIAGNEAESSHDFGAGLTGVVPKIINTTTGIAENVNNYPVYSYGESLGFSAPVKIDMYNTGFALEHENLPIYSDGAMPLGYVDLFGGTYVEYVYADIFGPGFSHSVKLYAGDEELDTSATVNKGVTNKDITVKIDTSGTSGLTINGVNQWQTAVTENGSVNYTLKNNNLGQEKTFTLPISCIDKTVPEAYVNTVINSSVDEETDETAVYSITYEITGFSKKNVTVIDEAGNSAPISITFDKSSESKAYTFRFRDEAGNIGSYAIDVSAIDFSDRSDAEIKGYRLTFTGSGKDGANILGIYTSGGEAINLGAINSDVAVKAEALNSSGETVPALMSLVGTAPQGVTAFTAQKSMLFTLEKETEQKVTIKLTGPANNIEIPIALPGGTIDKTSPIGTINYAESGGNIKAYLVPLCSDLAEDGVNVTGQKGDGIALELKKDSTGHYVEFDANGSGYFILKDKAGNIGTVAIAVATIDNKAPELGAEGWSGVIEAYSKADSWIADLAKILSTPTNNSIKVFFSFNEQLSKAEATAYDNSTDKNVLSPAEDYVTALVSGNTVTIEFKQNCQAKISVYDIRGNETVLWRPEDGPITIIDKIPPKLKAGYPLQSVDNNKVTMAYKFDENVMLLSSSAEGYKDEHSVEFGKNGQYILTFADKAGNVLSQYPLIEQIDELAPHIKLSLEFAGEGKEAGGKDEKDNAFYYTNRDVRILLNVSDDAADGLTVTASKQGGAQMTVTKEDVTVDTRNYTHHLTAMENGVYAITAKDKWGHENTVYANVTIIDKTPPTIVMASTKAVAVEKNAGGEAVKNAALQGVTAADAQSGANGGVTLKADMSDVDLANPGSYAVKITAADRLGNESIKMRTVNVLSGELRIFEINGQSLEANDVFITTPGRITVSTAHQSFGGEKVNLYYAQGYKTAAQMKYATPFDGSEGFDASIKGNYTILAQSAERGMYLVYVYVY</sequence>
<dbReference type="Gene3D" id="2.60.40.10">
    <property type="entry name" value="Immunoglobulins"/>
    <property type="match status" value="1"/>
</dbReference>
<evidence type="ECO:0000313" key="3">
    <source>
        <dbReference type="EMBL" id="MCQ1530284.1"/>
    </source>
</evidence>
<reference evidence="3 4" key="1">
    <citation type="submission" date="2021-10" db="EMBL/GenBank/DDBJ databases">
        <title>Lutispora strain m25 sp. nov., a thermophilic, non-spore-forming bacterium isolated from a lab-scale methanogenic bioreactor digesting anaerobic sludge.</title>
        <authorList>
            <person name="El Houari A."/>
            <person name="Mcdonald J."/>
        </authorList>
    </citation>
    <scope>NUCLEOTIDE SEQUENCE [LARGE SCALE GENOMIC DNA]</scope>
    <source>
        <strain evidence="4">m25</strain>
    </source>
</reference>
<dbReference type="EMBL" id="JAJEKE010000010">
    <property type="protein sequence ID" value="MCQ1530284.1"/>
    <property type="molecule type" value="Genomic_DNA"/>
</dbReference>
<feature type="region of interest" description="Disordered" evidence="1">
    <location>
        <begin position="793"/>
        <end position="812"/>
    </location>
</feature>
<dbReference type="Proteomes" id="UP001651880">
    <property type="component" value="Unassembled WGS sequence"/>
</dbReference>
<gene>
    <name evidence="3" type="ORF">LJD61_12085</name>
</gene>
<dbReference type="RefSeq" id="WP_255227803.1">
    <property type="nucleotide sequence ID" value="NZ_JAJEKE010000010.1"/>
</dbReference>
<keyword evidence="2" id="KW-0732">Signal</keyword>
<protein>
    <submittedName>
        <fullName evidence="3">DUF5011 domain-containing protein</fullName>
    </submittedName>
</protein>